<name>A0A1G2H1P1_9BACT</name>
<dbReference type="AlphaFoldDB" id="A0A1G2H1P1"/>
<comment type="caution">
    <text evidence="1">The sequence shown here is derived from an EMBL/GenBank/DDBJ whole genome shotgun (WGS) entry which is preliminary data.</text>
</comment>
<protein>
    <submittedName>
        <fullName evidence="1">Uncharacterized protein</fullName>
    </submittedName>
</protein>
<dbReference type="EMBL" id="MHOB01000052">
    <property type="protein sequence ID" value="OGZ56395.1"/>
    <property type="molecule type" value="Genomic_DNA"/>
</dbReference>
<dbReference type="Proteomes" id="UP000178996">
    <property type="component" value="Unassembled WGS sequence"/>
</dbReference>
<organism evidence="1 2">
    <name type="scientific">Candidatus Ryanbacteria bacterium RIFCSPLOWO2_12_FULL_47_9c</name>
    <dbReference type="NCBI Taxonomy" id="1802131"/>
    <lineage>
        <taxon>Bacteria</taxon>
        <taxon>Candidatus Ryaniibacteriota</taxon>
    </lineage>
</organism>
<gene>
    <name evidence="1" type="ORF">A3G60_00200</name>
</gene>
<accession>A0A1G2H1P1</accession>
<evidence type="ECO:0000313" key="1">
    <source>
        <dbReference type="EMBL" id="OGZ56395.1"/>
    </source>
</evidence>
<evidence type="ECO:0000313" key="2">
    <source>
        <dbReference type="Proteomes" id="UP000178996"/>
    </source>
</evidence>
<sequence>MDELKQAIREARSVIIILPDHSSDKDFLAALQIQKINPEKIHLIAPAEKEQNWSDTFDIKPVKKEFAITIDTALSPVEELRYEKGDSSLTIFLTHKHAFNQAALSFAEHLPPADLIVTMGFSTLADAEHYLELLPRQGTARHIWLENGEGEKAKLPLPSLALMGRLMVRSRHDPDLNVLWSFITRDDFTKAQTTPEDIPVVVRTLVKLTSPPSAIVTFWQYGERRTQGVVWSENKTFIATLASKLHVEQSDSIVPLPEFDNFIEAETETRKLLHGTLMG</sequence>
<reference evidence="1 2" key="1">
    <citation type="journal article" date="2016" name="Nat. Commun.">
        <title>Thousands of microbial genomes shed light on interconnected biogeochemical processes in an aquifer system.</title>
        <authorList>
            <person name="Anantharaman K."/>
            <person name="Brown C.T."/>
            <person name="Hug L.A."/>
            <person name="Sharon I."/>
            <person name="Castelle C.J."/>
            <person name="Probst A.J."/>
            <person name="Thomas B.C."/>
            <person name="Singh A."/>
            <person name="Wilkins M.J."/>
            <person name="Karaoz U."/>
            <person name="Brodie E.L."/>
            <person name="Williams K.H."/>
            <person name="Hubbard S.S."/>
            <person name="Banfield J.F."/>
        </authorList>
    </citation>
    <scope>NUCLEOTIDE SEQUENCE [LARGE SCALE GENOMIC DNA]</scope>
</reference>
<proteinExistence type="predicted"/>